<feature type="region of interest" description="Disordered" evidence="8">
    <location>
        <begin position="340"/>
        <end position="362"/>
    </location>
</feature>
<accession>A0A517ZL42</accession>
<dbReference type="HAMAP" id="MF_01147">
    <property type="entry name" value="Lgt"/>
    <property type="match status" value="1"/>
</dbReference>
<name>A0A517ZL42_9PLAN</name>
<evidence type="ECO:0000256" key="7">
    <source>
        <dbReference type="HAMAP-Rule" id="MF_01147"/>
    </source>
</evidence>
<evidence type="ECO:0000313" key="9">
    <source>
        <dbReference type="EMBL" id="QDU43212.1"/>
    </source>
</evidence>
<dbReference type="GO" id="GO:0042158">
    <property type="term" value="P:lipoprotein biosynthetic process"/>
    <property type="evidence" value="ECO:0007669"/>
    <property type="project" value="UniProtKB-UniRule"/>
</dbReference>
<feature type="transmembrane region" description="Helical" evidence="7">
    <location>
        <begin position="79"/>
        <end position="103"/>
    </location>
</feature>
<evidence type="ECO:0000256" key="4">
    <source>
        <dbReference type="ARBA" id="ARBA00022692"/>
    </source>
</evidence>
<feature type="transmembrane region" description="Helical" evidence="7">
    <location>
        <begin position="317"/>
        <end position="334"/>
    </location>
</feature>
<feature type="transmembrane region" description="Helical" evidence="7">
    <location>
        <begin position="184"/>
        <end position="201"/>
    </location>
</feature>
<keyword evidence="3 7" id="KW-0808">Transferase</keyword>
<dbReference type="Proteomes" id="UP000319383">
    <property type="component" value="Chromosome"/>
</dbReference>
<comment type="subcellular location">
    <subcellularLocation>
        <location evidence="7">Cell membrane</location>
        <topology evidence="7">Multi-pass membrane protein</topology>
    </subcellularLocation>
</comment>
<protein>
    <recommendedName>
        <fullName evidence="7">Phosphatidylglycerol--prolipoprotein diacylglyceryl transferase</fullName>
        <ecNumber evidence="7">2.5.1.145</ecNumber>
    </recommendedName>
</protein>
<dbReference type="GO" id="GO:0005886">
    <property type="term" value="C:plasma membrane"/>
    <property type="evidence" value="ECO:0007669"/>
    <property type="project" value="UniProtKB-SubCell"/>
</dbReference>
<evidence type="ECO:0000256" key="6">
    <source>
        <dbReference type="ARBA" id="ARBA00023136"/>
    </source>
</evidence>
<feature type="transmembrane region" description="Helical" evidence="7">
    <location>
        <begin position="24"/>
        <end position="44"/>
    </location>
</feature>
<keyword evidence="9" id="KW-0449">Lipoprotein</keyword>
<reference evidence="9 10" key="1">
    <citation type="submission" date="2019-02" db="EMBL/GenBank/DDBJ databases">
        <title>Deep-cultivation of Planctomycetes and their phenomic and genomic characterization uncovers novel biology.</title>
        <authorList>
            <person name="Wiegand S."/>
            <person name="Jogler M."/>
            <person name="Boedeker C."/>
            <person name="Pinto D."/>
            <person name="Vollmers J."/>
            <person name="Rivas-Marin E."/>
            <person name="Kohn T."/>
            <person name="Peeters S.H."/>
            <person name="Heuer A."/>
            <person name="Rast P."/>
            <person name="Oberbeckmann S."/>
            <person name="Bunk B."/>
            <person name="Jeske O."/>
            <person name="Meyerdierks A."/>
            <person name="Storesund J.E."/>
            <person name="Kallscheuer N."/>
            <person name="Luecker S."/>
            <person name="Lage O.M."/>
            <person name="Pohl T."/>
            <person name="Merkel B.J."/>
            <person name="Hornburger P."/>
            <person name="Mueller R.-W."/>
            <person name="Bruemmer F."/>
            <person name="Labrenz M."/>
            <person name="Spormann A.M."/>
            <person name="Op den Camp H."/>
            <person name="Overmann J."/>
            <person name="Amann R."/>
            <person name="Jetten M.S.M."/>
            <person name="Mascher T."/>
            <person name="Medema M.H."/>
            <person name="Devos D.P."/>
            <person name="Kaster A.-K."/>
            <person name="Ovreas L."/>
            <person name="Rohde M."/>
            <person name="Galperin M.Y."/>
            <person name="Jogler C."/>
        </authorList>
    </citation>
    <scope>NUCLEOTIDE SEQUENCE [LARGE SCALE GENOMIC DNA]</scope>
    <source>
        <strain evidence="9 10">Mal52</strain>
    </source>
</reference>
<sequence length="362" mass="39763">MRQTLFVIRFDGEIPLGSLGNLPVFGLGLLLAVWAVIGASLLYVRYRETESLVPSLYGAGLWTAVALAIFYAPHQQRLVGIPIFGYGFMLFLGFVFATTIASYRANRQGFPESAVWDLTFWVFLCGIGGARLWYVIQYSERYFGPGKNLANLINLPDGGLVFYGGLLGGVLATVIYCRVKSIPLLKLGDIAITSVFVGMMFGRMGCFLNGCCWGDACALPWAVTFPPESVPFMAEVQRGIIFPDAAGSRPLHPTQIYSAINALVLAVLTFCYYPYRHKDGAVLAVGWLAYPISRFTIEFLRNDEGGKWGTPFTPAQLFSFGLLATALAFLWYVARQPERSFQPPQPTPLNSKPQVKSSASPA</sequence>
<keyword evidence="6 7" id="KW-0472">Membrane</keyword>
<proteinExistence type="inferred from homology"/>
<comment type="similarity">
    <text evidence="1 7">Belongs to the Lgt family.</text>
</comment>
<gene>
    <name evidence="7 9" type="primary">lgt</name>
    <name evidence="9" type="ORF">Mal52_16840</name>
</gene>
<evidence type="ECO:0000256" key="8">
    <source>
        <dbReference type="SAM" id="MobiDB-lite"/>
    </source>
</evidence>
<dbReference type="EC" id="2.5.1.145" evidence="7"/>
<dbReference type="PANTHER" id="PTHR30589:SF0">
    <property type="entry name" value="PHOSPHATIDYLGLYCEROL--PROLIPOPROTEIN DIACYLGLYCERYL TRANSFERASE"/>
    <property type="match status" value="1"/>
</dbReference>
<dbReference type="EMBL" id="CP036276">
    <property type="protein sequence ID" value="QDU43212.1"/>
    <property type="molecule type" value="Genomic_DNA"/>
</dbReference>
<dbReference type="GO" id="GO:0008961">
    <property type="term" value="F:phosphatidylglycerol-prolipoprotein diacylglyceryl transferase activity"/>
    <property type="evidence" value="ECO:0007669"/>
    <property type="project" value="UniProtKB-UniRule"/>
</dbReference>
<comment type="function">
    <text evidence="7">Catalyzes the transfer of the diacylglyceryl group from phosphatidylglycerol to the sulfhydryl group of the N-terminal cysteine of a prolipoprotein, the first step in the formation of mature lipoproteins.</text>
</comment>
<dbReference type="Pfam" id="PF01790">
    <property type="entry name" value="LGT"/>
    <property type="match status" value="1"/>
</dbReference>
<keyword evidence="5 7" id="KW-1133">Transmembrane helix</keyword>
<dbReference type="AlphaFoldDB" id="A0A517ZL42"/>
<feature type="transmembrane region" description="Helical" evidence="7">
    <location>
        <begin position="160"/>
        <end position="177"/>
    </location>
</feature>
<comment type="catalytic activity">
    <reaction evidence="7">
        <text>L-cysteinyl-[prolipoprotein] + a 1,2-diacyl-sn-glycero-3-phospho-(1'-sn-glycerol) = an S-1,2-diacyl-sn-glyceryl-L-cysteinyl-[prolipoprotein] + sn-glycerol 1-phosphate + H(+)</text>
        <dbReference type="Rhea" id="RHEA:56712"/>
        <dbReference type="Rhea" id="RHEA-COMP:14679"/>
        <dbReference type="Rhea" id="RHEA-COMP:14680"/>
        <dbReference type="ChEBI" id="CHEBI:15378"/>
        <dbReference type="ChEBI" id="CHEBI:29950"/>
        <dbReference type="ChEBI" id="CHEBI:57685"/>
        <dbReference type="ChEBI" id="CHEBI:64716"/>
        <dbReference type="ChEBI" id="CHEBI:140658"/>
        <dbReference type="EC" id="2.5.1.145"/>
    </reaction>
</comment>
<evidence type="ECO:0000256" key="2">
    <source>
        <dbReference type="ARBA" id="ARBA00022475"/>
    </source>
</evidence>
<evidence type="ECO:0000313" key="10">
    <source>
        <dbReference type="Proteomes" id="UP000319383"/>
    </source>
</evidence>
<dbReference type="UniPathway" id="UPA00664"/>
<organism evidence="9 10">
    <name type="scientific">Symmachiella dynata</name>
    <dbReference type="NCBI Taxonomy" id="2527995"/>
    <lineage>
        <taxon>Bacteria</taxon>
        <taxon>Pseudomonadati</taxon>
        <taxon>Planctomycetota</taxon>
        <taxon>Planctomycetia</taxon>
        <taxon>Planctomycetales</taxon>
        <taxon>Planctomycetaceae</taxon>
        <taxon>Symmachiella</taxon>
    </lineage>
</organism>
<feature type="binding site" evidence="7">
    <location>
        <position position="203"/>
    </location>
    <ligand>
        <name>a 1,2-diacyl-sn-glycero-3-phospho-(1'-sn-glycerol)</name>
        <dbReference type="ChEBI" id="CHEBI:64716"/>
    </ligand>
</feature>
<feature type="transmembrane region" description="Helical" evidence="7">
    <location>
        <begin position="280"/>
        <end position="297"/>
    </location>
</feature>
<dbReference type="NCBIfam" id="TIGR00544">
    <property type="entry name" value="lgt"/>
    <property type="match status" value="1"/>
</dbReference>
<feature type="compositionally biased region" description="Polar residues" evidence="8">
    <location>
        <begin position="348"/>
        <end position="362"/>
    </location>
</feature>
<keyword evidence="4 7" id="KW-0812">Transmembrane</keyword>
<keyword evidence="10" id="KW-1185">Reference proteome</keyword>
<evidence type="ECO:0000256" key="3">
    <source>
        <dbReference type="ARBA" id="ARBA00022679"/>
    </source>
</evidence>
<dbReference type="KEGG" id="sdyn:Mal52_16840"/>
<keyword evidence="2 7" id="KW-1003">Cell membrane</keyword>
<dbReference type="InterPro" id="IPR001640">
    <property type="entry name" value="Lgt"/>
</dbReference>
<feature type="transmembrane region" description="Helical" evidence="7">
    <location>
        <begin position="115"/>
        <end position="136"/>
    </location>
</feature>
<feature type="transmembrane region" description="Helical" evidence="7">
    <location>
        <begin position="256"/>
        <end position="273"/>
    </location>
</feature>
<keyword evidence="9" id="KW-0328">Glycosyltransferase</keyword>
<evidence type="ECO:0000256" key="5">
    <source>
        <dbReference type="ARBA" id="ARBA00022989"/>
    </source>
</evidence>
<evidence type="ECO:0000256" key="1">
    <source>
        <dbReference type="ARBA" id="ARBA00007150"/>
    </source>
</evidence>
<comment type="pathway">
    <text evidence="7">Protein modification; lipoprotein biosynthesis (diacylglyceryl transfer).</text>
</comment>
<dbReference type="RefSeq" id="WP_145375350.1">
    <property type="nucleotide sequence ID" value="NZ_CP036276.1"/>
</dbReference>
<dbReference type="PANTHER" id="PTHR30589">
    <property type="entry name" value="PROLIPOPROTEIN DIACYLGLYCERYL TRANSFERASE"/>
    <property type="match status" value="1"/>
</dbReference>
<feature type="transmembrane region" description="Helical" evidence="7">
    <location>
        <begin position="56"/>
        <end position="73"/>
    </location>
</feature>